<keyword evidence="2" id="KW-1185">Reference proteome</keyword>
<gene>
    <name evidence="1" type="ORF">BLE401_10505</name>
</gene>
<dbReference type="STRING" id="288004.AL038_13755"/>
<reference evidence="2" key="1">
    <citation type="submission" date="2016-12" db="EMBL/GenBank/DDBJ databases">
        <title>Complete Genome Sequence of Beggiatoa leptomitiformis D-401.</title>
        <authorList>
            <person name="Fomenkov A."/>
            <person name="Vincze T."/>
            <person name="Grabovich M."/>
            <person name="Anton B.P."/>
            <person name="Dubinina G."/>
            <person name="Orlova M."/>
            <person name="Belousova E."/>
            <person name="Roberts R.J."/>
        </authorList>
    </citation>
    <scope>NUCLEOTIDE SEQUENCE [LARGE SCALE GENOMIC DNA]</scope>
    <source>
        <strain evidence="2">D-401</strain>
    </source>
</reference>
<sequence length="162" mass="18117">MKNTIKIVGKKNVPTELFQGILQGLQSLMTLMTPELIAQISKLWLTSIFTPAQTEEDYKIQVALLDILLESVDDDQQPLASLVEILGTLVAVYEEEHYPIGSVSNNVALTFLMEQHCLKISDLSEIGNQKEMSEILNGKQSLNTQQIDLLSQRFHVSPSIFS</sequence>
<name>A0A2N9YJT4_9GAMM</name>
<dbReference type="GO" id="GO:0006355">
    <property type="term" value="P:regulation of DNA-templated transcription"/>
    <property type="evidence" value="ECO:0007669"/>
    <property type="project" value="InterPro"/>
</dbReference>
<evidence type="ECO:0000313" key="1">
    <source>
        <dbReference type="EMBL" id="AUI70596.2"/>
    </source>
</evidence>
<dbReference type="InterPro" id="IPR039060">
    <property type="entry name" value="Antitox_HigA"/>
</dbReference>
<dbReference type="PANTHER" id="PTHR40455:SF1">
    <property type="entry name" value="ANTITOXIN HIGA"/>
    <property type="match status" value="1"/>
</dbReference>
<organism evidence="1 2">
    <name type="scientific">Beggiatoa leptomitoformis</name>
    <dbReference type="NCBI Taxonomy" id="288004"/>
    <lineage>
        <taxon>Bacteria</taxon>
        <taxon>Pseudomonadati</taxon>
        <taxon>Pseudomonadota</taxon>
        <taxon>Gammaproteobacteria</taxon>
        <taxon>Thiotrichales</taxon>
        <taxon>Thiotrichaceae</taxon>
        <taxon>Beggiatoa</taxon>
    </lineage>
</organism>
<dbReference type="AlphaFoldDB" id="A0A2N9YJT4"/>
<evidence type="ECO:0000313" key="2">
    <source>
        <dbReference type="Proteomes" id="UP000234271"/>
    </source>
</evidence>
<dbReference type="GO" id="GO:0001046">
    <property type="term" value="F:core promoter sequence-specific DNA binding"/>
    <property type="evidence" value="ECO:0007669"/>
    <property type="project" value="TreeGrafter"/>
</dbReference>
<dbReference type="PANTHER" id="PTHR40455">
    <property type="entry name" value="ANTITOXIN HIGA"/>
    <property type="match status" value="1"/>
</dbReference>
<proteinExistence type="predicted"/>
<dbReference type="EMBL" id="CP018889">
    <property type="protein sequence ID" value="AUI70596.2"/>
    <property type="molecule type" value="Genomic_DNA"/>
</dbReference>
<dbReference type="OrthoDB" id="5771335at2"/>
<accession>A0A2N9YJT4</accession>
<protein>
    <submittedName>
        <fullName evidence="1">Transcriptional regulator</fullName>
    </submittedName>
</protein>
<dbReference type="RefSeq" id="WP_145917113.1">
    <property type="nucleotide sequence ID" value="NZ_CP012373.2"/>
</dbReference>
<dbReference type="Proteomes" id="UP000234271">
    <property type="component" value="Chromosome"/>
</dbReference>